<evidence type="ECO:0000256" key="2">
    <source>
        <dbReference type="ARBA" id="ARBA00023002"/>
    </source>
</evidence>
<dbReference type="PANTHER" id="PTHR24321">
    <property type="entry name" value="DEHYDROGENASES, SHORT CHAIN"/>
    <property type="match status" value="1"/>
</dbReference>
<proteinExistence type="inferred from homology"/>
<accession>A0ABX6QVI6</accession>
<dbReference type="PRINTS" id="PR00081">
    <property type="entry name" value="GDHRDH"/>
</dbReference>
<keyword evidence="2 3" id="KW-0560">Oxidoreductase</keyword>
<name>A0ABX6QVI6_9VIBR</name>
<sequence length="269" mass="29015">MAAWLCFEVASGFEVFIVCKTALVTGAANGIGSATVRKLVSHGATHILALDRDQSGLAALVSEMADSVDIIPVVLDLENMDVYEQLLEPYLNDIGQLDTVVISHGVSDENELAEHQVWDKVMNINLNATRYLLSLLEKKLGQGSSVVVISSILAKVGKQRNTAYCSSKHGLMGLVKGLALDWARLGIRVNAVLPSWVDTPMLRRELQKQGDMTGASMNQMLRQIKKRIPLRSLVSAEDIADSIIFLASPQAKMITAQSLVVDGGDGCGV</sequence>
<comment type="similarity">
    <text evidence="1">Belongs to the short-chain dehydrogenases/reductases (SDR) family.</text>
</comment>
<dbReference type="EMBL" id="CP046268">
    <property type="protein sequence ID" value="QMV13117.1"/>
    <property type="molecule type" value="Genomic_DNA"/>
</dbReference>
<dbReference type="EC" id="1.3.1.-" evidence="3"/>
<dbReference type="InterPro" id="IPR036291">
    <property type="entry name" value="NAD(P)-bd_dom_sf"/>
</dbReference>
<dbReference type="Proteomes" id="UP000515264">
    <property type="component" value="Chromosome 1"/>
</dbReference>
<dbReference type="CDD" id="cd05233">
    <property type="entry name" value="SDR_c"/>
    <property type="match status" value="1"/>
</dbReference>
<evidence type="ECO:0000313" key="3">
    <source>
        <dbReference type="EMBL" id="QMV13117.1"/>
    </source>
</evidence>
<dbReference type="PANTHER" id="PTHR24321:SF8">
    <property type="entry name" value="ESTRADIOL 17-BETA-DEHYDROGENASE 8-RELATED"/>
    <property type="match status" value="1"/>
</dbReference>
<keyword evidence="4" id="KW-1185">Reference proteome</keyword>
<evidence type="ECO:0000256" key="1">
    <source>
        <dbReference type="ARBA" id="ARBA00006484"/>
    </source>
</evidence>
<reference evidence="3 4" key="1">
    <citation type="journal article" date="2020" name="J. Nat. Prod.">
        <title>Genomics-Metabolomics Profiling Disclosed Marine Vibrio spartinae 3.6 as a Producer of a New Branched Side Chain Prodigiosin.</title>
        <authorList>
            <person name="Vitale G.A."/>
            <person name="Sciarretta M."/>
            <person name="Palma Esposito F."/>
            <person name="January G.G."/>
            <person name="Giaccio M."/>
            <person name="Bunk B."/>
            <person name="Sproer C."/>
            <person name="Bajerski F."/>
            <person name="Power D."/>
            <person name="Festa C."/>
            <person name="Monti M.C."/>
            <person name="D'Auria M.V."/>
            <person name="de Pascale D."/>
        </authorList>
    </citation>
    <scope>NUCLEOTIDE SEQUENCE [LARGE SCALE GENOMIC DNA]</scope>
    <source>
        <strain evidence="3 4">3.6</strain>
    </source>
</reference>
<dbReference type="Gene3D" id="3.40.50.720">
    <property type="entry name" value="NAD(P)-binding Rossmann-like Domain"/>
    <property type="match status" value="1"/>
</dbReference>
<dbReference type="InterPro" id="IPR020904">
    <property type="entry name" value="Sc_DH/Rdtase_CS"/>
</dbReference>
<dbReference type="PROSITE" id="PS00061">
    <property type="entry name" value="ADH_SHORT"/>
    <property type="match status" value="1"/>
</dbReference>
<dbReference type="Pfam" id="PF13561">
    <property type="entry name" value="adh_short_C2"/>
    <property type="match status" value="1"/>
</dbReference>
<dbReference type="InterPro" id="IPR002347">
    <property type="entry name" value="SDR_fam"/>
</dbReference>
<dbReference type="GO" id="GO:0016491">
    <property type="term" value="F:oxidoreductase activity"/>
    <property type="evidence" value="ECO:0007669"/>
    <property type="project" value="UniProtKB-KW"/>
</dbReference>
<gene>
    <name evidence="3" type="primary">actIII_1</name>
    <name evidence="3" type="ORF">Vspart_00324</name>
</gene>
<dbReference type="SUPFAM" id="SSF51735">
    <property type="entry name" value="NAD(P)-binding Rossmann-fold domains"/>
    <property type="match status" value="1"/>
</dbReference>
<protein>
    <submittedName>
        <fullName evidence="3">Ketoacyl reductase</fullName>
        <ecNumber evidence="3">1.3.1.-</ecNumber>
    </submittedName>
</protein>
<evidence type="ECO:0000313" key="4">
    <source>
        <dbReference type="Proteomes" id="UP000515264"/>
    </source>
</evidence>
<organism evidence="3 4">
    <name type="scientific">Vibrio spartinae</name>
    <dbReference type="NCBI Taxonomy" id="1918945"/>
    <lineage>
        <taxon>Bacteria</taxon>
        <taxon>Pseudomonadati</taxon>
        <taxon>Pseudomonadota</taxon>
        <taxon>Gammaproteobacteria</taxon>
        <taxon>Vibrionales</taxon>
        <taxon>Vibrionaceae</taxon>
        <taxon>Vibrio</taxon>
    </lineage>
</organism>